<evidence type="ECO:0000256" key="11">
    <source>
        <dbReference type="HAMAP-Rule" id="MF_01211"/>
    </source>
</evidence>
<dbReference type="PIRSF" id="PIRSF006816">
    <property type="entry name" value="Cyc3_hyd_g"/>
    <property type="match status" value="1"/>
</dbReference>
<accession>A0A0P1LQB5</accession>
<dbReference type="SUPFAM" id="SSF52343">
    <property type="entry name" value="Ferredoxin reductase-like, C-terminal NADP-linked domain"/>
    <property type="match status" value="1"/>
</dbReference>
<evidence type="ECO:0000256" key="9">
    <source>
        <dbReference type="ARBA" id="ARBA00023004"/>
    </source>
</evidence>
<dbReference type="HAMAP" id="MF_01211">
    <property type="entry name" value="DHODB_Fe_S_bind"/>
    <property type="match status" value="1"/>
</dbReference>
<dbReference type="CDD" id="cd06218">
    <property type="entry name" value="DHOD_e_trans"/>
    <property type="match status" value="1"/>
</dbReference>
<dbReference type="InterPro" id="IPR039261">
    <property type="entry name" value="FNR_nucleotide-bd"/>
</dbReference>
<dbReference type="Pfam" id="PF10418">
    <property type="entry name" value="DHODB_Fe-S_bind"/>
    <property type="match status" value="1"/>
</dbReference>
<dbReference type="GO" id="GO:0044205">
    <property type="term" value="P:'de novo' UMP biosynthetic process"/>
    <property type="evidence" value="ECO:0007669"/>
    <property type="project" value="UniProtKB-UniRule"/>
</dbReference>
<reference evidence="15 18" key="1">
    <citation type="submission" date="2015-11" db="EMBL/GenBank/DDBJ databases">
        <authorList>
            <person name="Varghese N."/>
        </authorList>
    </citation>
    <scope>NUCLEOTIDE SEQUENCE [LARGE SCALE GENOMIC DNA]</scope>
    <source>
        <strain evidence="15 18">JGI-8</strain>
    </source>
</reference>
<dbReference type="InterPro" id="IPR019480">
    <property type="entry name" value="Dihydroorotate_DH_Fe-S-bd"/>
</dbReference>
<accession>A0A0P1LL25</accession>
<dbReference type="STRING" id="1633631.GCA_001442925_00558"/>
<evidence type="ECO:0000313" key="15">
    <source>
        <dbReference type="EMBL" id="CUS88435.1"/>
    </source>
</evidence>
<evidence type="ECO:0000256" key="10">
    <source>
        <dbReference type="ARBA" id="ARBA00023014"/>
    </source>
</evidence>
<evidence type="ECO:0000313" key="17">
    <source>
        <dbReference type="Proteomes" id="UP000182011"/>
    </source>
</evidence>
<dbReference type="InterPro" id="IPR023455">
    <property type="entry name" value="Dihydroorotate_DHASE_ETsu"/>
</dbReference>
<evidence type="ECO:0000256" key="3">
    <source>
        <dbReference type="ARBA" id="ARBA00022630"/>
    </source>
</evidence>
<organism evidence="16 17">
    <name type="scientific">Candidatus Kryptonium thompsonii</name>
    <dbReference type="NCBI Taxonomy" id="1633631"/>
    <lineage>
        <taxon>Bacteria</taxon>
        <taxon>Pseudomonadati</taxon>
        <taxon>Candidatus Kryptoniota</taxon>
        <taxon>Candidatus Kryptonium</taxon>
    </lineage>
</organism>
<evidence type="ECO:0000256" key="7">
    <source>
        <dbReference type="ARBA" id="ARBA00022975"/>
    </source>
</evidence>
<dbReference type="GO" id="GO:0016491">
    <property type="term" value="F:oxidoreductase activity"/>
    <property type="evidence" value="ECO:0007669"/>
    <property type="project" value="InterPro"/>
</dbReference>
<name>A0A0P1LZK6_9BACT</name>
<dbReference type="EMBL" id="CZVI01000015">
    <property type="protein sequence ID" value="CUS88435.1"/>
    <property type="molecule type" value="Genomic_DNA"/>
</dbReference>
<evidence type="ECO:0000256" key="8">
    <source>
        <dbReference type="ARBA" id="ARBA00022982"/>
    </source>
</evidence>
<accession>A0A0S4MV70</accession>
<dbReference type="Gene3D" id="2.10.240.10">
    <property type="entry name" value="Dihydroorotate dehydrogenase, electron transfer subunit"/>
    <property type="match status" value="1"/>
</dbReference>
<evidence type="ECO:0000256" key="6">
    <source>
        <dbReference type="ARBA" id="ARBA00022827"/>
    </source>
</evidence>
<reference evidence="16 17" key="2">
    <citation type="submission" date="2015-11" db="EMBL/GenBank/DDBJ databases">
        <authorList>
            <person name="Zhang Y."/>
            <person name="Guo Z."/>
        </authorList>
    </citation>
    <scope>NUCLEOTIDE SEQUENCE [LARGE SCALE GENOMIC DNA]</scope>
    <source>
        <strain evidence="16">JGI-4</strain>
    </source>
</reference>
<dbReference type="RefSeq" id="WP_047134963.1">
    <property type="nucleotide sequence ID" value="NZ_CZVI01000015.1"/>
</dbReference>
<evidence type="ECO:0000256" key="12">
    <source>
        <dbReference type="PIRSR" id="PIRSR006816-1"/>
    </source>
</evidence>
<accession>A0A0P1M9G4</accession>
<accession>A0A0P1P3S9</accession>
<comment type="function">
    <text evidence="11">Responsible for channeling the electrons from the oxidation of dihydroorotate from the FMN redox center in the PyrD type B subunit to the ultimate electron acceptor NAD(+).</text>
</comment>
<accession>A0A0N7MSU7</accession>
<keyword evidence="9 11" id="KW-0408">Iron</keyword>
<feature type="binding site" evidence="11 13">
    <location>
        <position position="226"/>
    </location>
    <ligand>
        <name>[2Fe-2S] cluster</name>
        <dbReference type="ChEBI" id="CHEBI:190135"/>
    </ligand>
</feature>
<keyword evidence="8 11" id="KW-0249">Electron transport</keyword>
<gene>
    <name evidence="11" type="primary">pyrK</name>
    <name evidence="16" type="ORF">JGI4_00558</name>
    <name evidence="15" type="ORF">JGI8_01207</name>
</gene>
<evidence type="ECO:0000256" key="2">
    <source>
        <dbReference type="ARBA" id="ARBA00022448"/>
    </source>
</evidence>
<keyword evidence="5 11" id="KW-0479">Metal-binding</keyword>
<proteinExistence type="inferred from homology"/>
<accession>A0A0P1LLW6</accession>
<dbReference type="PANTHER" id="PTHR43513:SF3">
    <property type="entry name" value="DIHYDROOROTATE DEHYDROGENASE B (NAD(+)), ELECTRON TRANSFER SUBUNIT-RELATED"/>
    <property type="match status" value="1"/>
</dbReference>
<evidence type="ECO:0000259" key="14">
    <source>
        <dbReference type="PROSITE" id="PS51384"/>
    </source>
</evidence>
<accession>A0A0N7MU27</accession>
<dbReference type="InterPro" id="IPR050353">
    <property type="entry name" value="PyrK_electron_transfer"/>
</dbReference>
<dbReference type="Proteomes" id="UP000182011">
    <property type="component" value="Unassembled WGS sequence"/>
</dbReference>
<evidence type="ECO:0000256" key="5">
    <source>
        <dbReference type="ARBA" id="ARBA00022723"/>
    </source>
</evidence>
<keyword evidence="10 11" id="KW-0411">Iron-sulfur</keyword>
<dbReference type="InterPro" id="IPR017927">
    <property type="entry name" value="FAD-bd_FR_type"/>
</dbReference>
<feature type="binding site" evidence="11 13">
    <location>
        <position position="223"/>
    </location>
    <ligand>
        <name>[2Fe-2S] cluster</name>
        <dbReference type="ChEBI" id="CHEBI:190135"/>
    </ligand>
</feature>
<dbReference type="PANTHER" id="PTHR43513">
    <property type="entry name" value="DIHYDROOROTATE DEHYDROGENASE B (NAD(+)), ELECTRON TRANSFER SUBUNIT"/>
    <property type="match status" value="1"/>
</dbReference>
<accession>A0A0P1LZK6</accession>
<comment type="caution">
    <text evidence="11">Lacks conserved residue(s) required for the propagation of feature annotation.</text>
</comment>
<dbReference type="GO" id="GO:0051537">
    <property type="term" value="F:2 iron, 2 sulfur cluster binding"/>
    <property type="evidence" value="ECO:0007669"/>
    <property type="project" value="UniProtKB-KW"/>
</dbReference>
<comment type="similarity">
    <text evidence="1 11">Belongs to the PyrK family.</text>
</comment>
<dbReference type="UniPathway" id="UPA00070">
    <property type="reaction ID" value="UER00945"/>
</dbReference>
<dbReference type="PROSITE" id="PS51384">
    <property type="entry name" value="FAD_FR"/>
    <property type="match status" value="1"/>
</dbReference>
<evidence type="ECO:0000256" key="4">
    <source>
        <dbReference type="ARBA" id="ARBA00022714"/>
    </source>
</evidence>
<dbReference type="SUPFAM" id="SSF63380">
    <property type="entry name" value="Riboflavin synthase domain-like"/>
    <property type="match status" value="1"/>
</dbReference>
<dbReference type="Proteomes" id="UP000182200">
    <property type="component" value="Unassembled WGS sequence"/>
</dbReference>
<keyword evidence="7 11" id="KW-0665">Pyrimidine biosynthesis</keyword>
<sequence length="252" mass="27396">MIIKTTSTVLLNEPVAENIYRIELLSPEISAVSKPGQFINVKVSENFDPLLRRPFSIYNIIEDRIQIIFNIVGKATKILSNIKIGEKIDIIGPLGNGFNVDGDFNTALIVAGGLGIAPFPFLTKILKEKGKNIISFVGARTKSQLVLDGLVNVNIATDDGSYGYRGTVVELFKSNINDNYSTSKVFGCGPTPMLKALIDLCDKLNLDCEVSVETPMACGTGLCQGCAVKTKDERYKLACKDGPIFNSKDILL</sequence>
<dbReference type="InterPro" id="IPR017938">
    <property type="entry name" value="Riboflavin_synthase-like_b-brl"/>
</dbReference>
<comment type="pathway">
    <text evidence="11">Pyrimidine metabolism; UMP biosynthesis via de novo pathway; orotate from (S)-dihydroorotate (NAD(+) route): step 1/1.</text>
</comment>
<dbReference type="AlphaFoldDB" id="A0A0P1LZK6"/>
<protein>
    <recommendedName>
        <fullName evidence="11">Dihydroorotate dehydrogenase B (NAD(+)), electron transfer subunit</fullName>
    </recommendedName>
    <alternativeName>
        <fullName evidence="11">Dihydroorotate oxidase B, electron transfer subunit</fullName>
    </alternativeName>
</protein>
<dbReference type="EMBL" id="FAOP01000003">
    <property type="protein sequence ID" value="CUU02629.1"/>
    <property type="molecule type" value="Genomic_DNA"/>
</dbReference>
<feature type="binding site" evidence="11 13">
    <location>
        <position position="239"/>
    </location>
    <ligand>
        <name>[2Fe-2S] cluster</name>
        <dbReference type="ChEBI" id="CHEBI:190135"/>
    </ligand>
</feature>
<accession>A0A0P1LT89</accession>
<keyword evidence="6 11" id="KW-0274">FAD</keyword>
<evidence type="ECO:0000256" key="1">
    <source>
        <dbReference type="ARBA" id="ARBA00006422"/>
    </source>
</evidence>
<feature type="binding site" evidence="11 13">
    <location>
        <position position="218"/>
    </location>
    <ligand>
        <name>[2Fe-2S] cluster</name>
        <dbReference type="ChEBI" id="CHEBI:190135"/>
    </ligand>
</feature>
<dbReference type="GO" id="GO:0050660">
    <property type="term" value="F:flavin adenine dinucleotide binding"/>
    <property type="evidence" value="ECO:0007669"/>
    <property type="project" value="InterPro"/>
</dbReference>
<comment type="subunit">
    <text evidence="11">Heterotetramer of 2 PyrK and 2 PyrD type B subunits.</text>
</comment>
<evidence type="ECO:0000313" key="16">
    <source>
        <dbReference type="EMBL" id="CUU02629.1"/>
    </source>
</evidence>
<accession>A0A0P1M6T0</accession>
<dbReference type="InterPro" id="IPR037117">
    <property type="entry name" value="Dihydroorotate_DH_ele_sf"/>
</dbReference>
<keyword evidence="2 11" id="KW-0813">Transport</keyword>
<comment type="cofactor">
    <cofactor evidence="11 12">
        <name>FAD</name>
        <dbReference type="ChEBI" id="CHEBI:57692"/>
    </cofactor>
    <text evidence="11 12">Binds 1 FAD per subunit.</text>
</comment>
<dbReference type="OrthoDB" id="9789468at2"/>
<feature type="binding site" evidence="11 12">
    <location>
        <begin position="53"/>
        <end position="56"/>
    </location>
    <ligand>
        <name>FAD</name>
        <dbReference type="ChEBI" id="CHEBI:57692"/>
    </ligand>
</feature>
<dbReference type="GO" id="GO:0046872">
    <property type="term" value="F:metal ion binding"/>
    <property type="evidence" value="ECO:0007669"/>
    <property type="project" value="UniProtKB-KW"/>
</dbReference>
<evidence type="ECO:0000313" key="18">
    <source>
        <dbReference type="Proteomes" id="UP000182200"/>
    </source>
</evidence>
<keyword evidence="3 11" id="KW-0285">Flavoprotein</keyword>
<comment type="cofactor">
    <cofactor evidence="11">
        <name>[2Fe-2S] cluster</name>
        <dbReference type="ChEBI" id="CHEBI:190135"/>
    </cofactor>
    <text evidence="11">Binds 1 [2Fe-2S] cluster per subunit.</text>
</comment>
<accession>A0A0P1P6T1</accession>
<dbReference type="InterPro" id="IPR012165">
    <property type="entry name" value="Cyt_c3_hydrogenase_gsu"/>
</dbReference>
<dbReference type="Gene3D" id="2.40.30.10">
    <property type="entry name" value="Translation factors"/>
    <property type="match status" value="1"/>
</dbReference>
<dbReference type="GO" id="GO:0009055">
    <property type="term" value="F:electron transfer activity"/>
    <property type="evidence" value="ECO:0007669"/>
    <property type="project" value="UniProtKB-UniRule"/>
</dbReference>
<feature type="domain" description="FAD-binding FR-type" evidence="14">
    <location>
        <begin position="2"/>
        <end position="100"/>
    </location>
</feature>
<comment type="cofactor">
    <cofactor evidence="13">
        <name>[2Fe-2S] cluster</name>
        <dbReference type="ChEBI" id="CHEBI:190135"/>
    </cofactor>
    <text evidence="13">Binds 1 [2Fe-2S] cluster per subunit.</text>
</comment>
<dbReference type="Gene3D" id="3.40.50.80">
    <property type="entry name" value="Nucleotide-binding domain of ferredoxin-NADP reductase (FNR) module"/>
    <property type="match status" value="1"/>
</dbReference>
<keyword evidence="18" id="KW-1185">Reference proteome</keyword>
<keyword evidence="4 11" id="KW-0001">2Fe-2S</keyword>
<evidence type="ECO:0000256" key="13">
    <source>
        <dbReference type="PIRSR" id="PIRSR006816-2"/>
    </source>
</evidence>